<dbReference type="SMART" id="SM00028">
    <property type="entry name" value="TPR"/>
    <property type="match status" value="4"/>
</dbReference>
<dbReference type="Gene3D" id="1.25.40.10">
    <property type="entry name" value="Tetratricopeptide repeat domain"/>
    <property type="match status" value="2"/>
</dbReference>
<feature type="repeat" description="TPR" evidence="3">
    <location>
        <begin position="857"/>
        <end position="890"/>
    </location>
</feature>
<keyword evidence="4" id="KW-0732">Signal</keyword>
<dbReference type="Pfam" id="PF07719">
    <property type="entry name" value="TPR_2"/>
    <property type="match status" value="1"/>
</dbReference>
<evidence type="ECO:0000256" key="1">
    <source>
        <dbReference type="ARBA" id="ARBA00022737"/>
    </source>
</evidence>
<dbReference type="InterPro" id="IPR024618">
    <property type="entry name" value="DUF3857"/>
</dbReference>
<feature type="signal peptide" evidence="4">
    <location>
        <begin position="1"/>
        <end position="23"/>
    </location>
</feature>
<dbReference type="AlphaFoldDB" id="A0A4V3AUS6"/>
<name>A0A4V3AUS6_9BURK</name>
<dbReference type="PANTHER" id="PTHR44858:SF1">
    <property type="entry name" value="UDP-N-ACETYLGLUCOSAMINE--PEPTIDE N-ACETYLGLUCOSAMINYLTRANSFERASE SPINDLY-RELATED"/>
    <property type="match status" value="1"/>
</dbReference>
<evidence type="ECO:0000256" key="3">
    <source>
        <dbReference type="PROSITE-ProRule" id="PRU00339"/>
    </source>
</evidence>
<dbReference type="InterPro" id="IPR013105">
    <property type="entry name" value="TPR_2"/>
</dbReference>
<dbReference type="InterPro" id="IPR011990">
    <property type="entry name" value="TPR-like_helical_dom_sf"/>
</dbReference>
<dbReference type="InterPro" id="IPR019734">
    <property type="entry name" value="TPR_rpt"/>
</dbReference>
<dbReference type="InterPro" id="IPR050498">
    <property type="entry name" value="Ycf3"/>
</dbReference>
<keyword evidence="7" id="KW-1185">Reference proteome</keyword>
<protein>
    <submittedName>
        <fullName evidence="6">DUF3857 domain-containing protein</fullName>
    </submittedName>
</protein>
<evidence type="ECO:0000313" key="6">
    <source>
        <dbReference type="EMBL" id="TDK66060.1"/>
    </source>
</evidence>
<evidence type="ECO:0000256" key="4">
    <source>
        <dbReference type="SAM" id="SignalP"/>
    </source>
</evidence>
<dbReference type="SUPFAM" id="SSF48452">
    <property type="entry name" value="TPR-like"/>
    <property type="match status" value="2"/>
</dbReference>
<dbReference type="Gene3D" id="2.60.40.3140">
    <property type="match status" value="1"/>
</dbReference>
<feature type="domain" description="DUF3857" evidence="5">
    <location>
        <begin position="73"/>
        <end position="217"/>
    </location>
</feature>
<feature type="chain" id="PRO_5020196092" evidence="4">
    <location>
        <begin position="24"/>
        <end position="935"/>
    </location>
</feature>
<evidence type="ECO:0000259" key="5">
    <source>
        <dbReference type="Pfam" id="PF12969"/>
    </source>
</evidence>
<dbReference type="PROSITE" id="PS50005">
    <property type="entry name" value="TPR"/>
    <property type="match status" value="2"/>
</dbReference>
<accession>A0A4V3AUS6</accession>
<dbReference type="RefSeq" id="WP_133328276.1">
    <property type="nucleotide sequence ID" value="NZ_SMYL01000004.1"/>
</dbReference>
<dbReference type="SUPFAM" id="SSF54001">
    <property type="entry name" value="Cysteine proteinases"/>
    <property type="match status" value="1"/>
</dbReference>
<dbReference type="Pfam" id="PF13181">
    <property type="entry name" value="TPR_8"/>
    <property type="match status" value="1"/>
</dbReference>
<gene>
    <name evidence="6" type="ORF">E2I14_10745</name>
</gene>
<organism evidence="6 7">
    <name type="scientific">Sapientia aquatica</name>
    <dbReference type="NCBI Taxonomy" id="1549640"/>
    <lineage>
        <taxon>Bacteria</taxon>
        <taxon>Pseudomonadati</taxon>
        <taxon>Pseudomonadota</taxon>
        <taxon>Betaproteobacteria</taxon>
        <taxon>Burkholderiales</taxon>
        <taxon>Oxalobacteraceae</taxon>
        <taxon>Sapientia</taxon>
    </lineage>
</organism>
<dbReference type="Pfam" id="PF12969">
    <property type="entry name" value="DUF3857"/>
    <property type="match status" value="1"/>
</dbReference>
<dbReference type="OrthoDB" id="98874at2"/>
<dbReference type="InterPro" id="IPR038765">
    <property type="entry name" value="Papain-like_cys_pep_sf"/>
</dbReference>
<dbReference type="PANTHER" id="PTHR44858">
    <property type="entry name" value="TETRATRICOPEPTIDE REPEAT PROTEIN 6"/>
    <property type="match status" value="1"/>
</dbReference>
<feature type="repeat" description="TPR" evidence="3">
    <location>
        <begin position="718"/>
        <end position="751"/>
    </location>
</feature>
<dbReference type="EMBL" id="SMYL01000004">
    <property type="protein sequence ID" value="TDK66060.1"/>
    <property type="molecule type" value="Genomic_DNA"/>
</dbReference>
<dbReference type="Gene3D" id="3.10.620.30">
    <property type="match status" value="1"/>
</dbReference>
<evidence type="ECO:0000256" key="2">
    <source>
        <dbReference type="ARBA" id="ARBA00022803"/>
    </source>
</evidence>
<sequence>MSKFLSCSLLSLSLLAGFGSSYAGDTPLYQPTPDWVLMATPPEKIAASDDKLQAVVLDNQIRVQNGIVWNYGESAQRVTSADALNKMGSIVLKWWPDHGDLIIHGVDIIRDGHRIDVLAQGQKFTVLRREANLENLMLDGLLTATLAAEGLRVGDILDLRYSTTFSDATLQGNVSASAGLVVEPVRVGFGRVRALWQDSDAINWKLYLTGATPKESRMGDWHEISVMLPIAKQPDAAAGAPGRYYKPQAIELSSFADWKTVSKIMAPLYVTDGLIQPGGSLDQEVQKIAQSTNDKRQRAALALQLAQNKVRYFLKAMDGGNYVPQAPEQTWATRFGDCKAKSLLLLAVLHQLGVEAEPIIANLNNGDMIPARIPSVAAFNHVLVLAHIDGQDLYLDGTGLGSMPEDLNDVPHLYWVLPVSANGADLLKVPDQYPARPMIEFISTIDMRGGINLPAATKLKFTYRGPMAGMMNTNLNRLDKEGREKFLIGAIRQVPNFNGATSPEFEFDEAKATATITVDGVFQQNWSRSNNRYEFDPVGFTAPPPPDRSRAIWKDIPVFIPPTPFMSGRMVMLLPDKGKGISLDGDQQKQIELPGNRRYQYDVSIKDGVLDINFKLNHAGGEISAADLPDLRKKIAELARHPVKVRTSTDYPQPWAQVEKAKKEHLYDEVLRILGQSIQAKPDEAKRYLTRAAFLTIIFEREQALADMTKALTLQADKPTYLARAELYRELGQDDKAMADLHAALELDPVDDAAITSLSRLEALTYQFDSAITRMDAAIDNGGAQEAALVQSKAEILFFADKSNEAIESVNAAIEKWPRNASLYNMRCWLRGIANVDLDEGKNDCAHAIQLGDQIAAAALDSRAMIYYKQHNYTDAIADINAALEENPNQSGSLFMKAVVERELGKKAESAKAIAGARLLDPRVEQEYARYGVKW</sequence>
<proteinExistence type="predicted"/>
<keyword evidence="1" id="KW-0677">Repeat</keyword>
<reference evidence="6 7" key="1">
    <citation type="submission" date="2019-03" db="EMBL/GenBank/DDBJ databases">
        <title>Sapientia aquatica gen. nov., sp. nov., isolated from a crater lake.</title>
        <authorList>
            <person name="Felfoldi T."/>
            <person name="Szabo A."/>
            <person name="Toth E."/>
            <person name="Schumann P."/>
            <person name="Keki Z."/>
            <person name="Marialigeti K."/>
            <person name="Mathe I."/>
        </authorList>
    </citation>
    <scope>NUCLEOTIDE SEQUENCE [LARGE SCALE GENOMIC DNA]</scope>
    <source>
        <strain evidence="6 7">SA-152</strain>
    </source>
</reference>
<evidence type="ECO:0000313" key="7">
    <source>
        <dbReference type="Proteomes" id="UP000294829"/>
    </source>
</evidence>
<comment type="caution">
    <text evidence="6">The sequence shown here is derived from an EMBL/GenBank/DDBJ whole genome shotgun (WGS) entry which is preliminary data.</text>
</comment>
<dbReference type="Proteomes" id="UP000294829">
    <property type="component" value="Unassembled WGS sequence"/>
</dbReference>
<keyword evidence="2 3" id="KW-0802">TPR repeat</keyword>